<accession>A0ABR9ZN44</accession>
<dbReference type="RefSeq" id="WP_194557273.1">
    <property type="nucleotide sequence ID" value="NZ_JADKMY010000004.1"/>
</dbReference>
<dbReference type="Proteomes" id="UP000635902">
    <property type="component" value="Unassembled WGS sequence"/>
</dbReference>
<comment type="caution">
    <text evidence="1">The sequence shown here is derived from an EMBL/GenBank/DDBJ whole genome shotgun (WGS) entry which is preliminary data.</text>
</comment>
<gene>
    <name evidence="1" type="ORF">IRY30_09810</name>
</gene>
<protein>
    <submittedName>
        <fullName evidence="1">Uncharacterized protein</fullName>
    </submittedName>
</protein>
<organism evidence="1 2">
    <name type="scientific">Corynebacterium suicordis DSM 45110</name>
    <dbReference type="NCBI Taxonomy" id="1121369"/>
    <lineage>
        <taxon>Bacteria</taxon>
        <taxon>Bacillati</taxon>
        <taxon>Actinomycetota</taxon>
        <taxon>Actinomycetes</taxon>
        <taxon>Mycobacteriales</taxon>
        <taxon>Corynebacteriaceae</taxon>
        <taxon>Corynebacterium</taxon>
    </lineage>
</organism>
<keyword evidence="2" id="KW-1185">Reference proteome</keyword>
<reference evidence="1 2" key="1">
    <citation type="submission" date="2020-10" db="EMBL/GenBank/DDBJ databases">
        <title>Novel species in genus Corynebacterium.</title>
        <authorList>
            <person name="Zhang G."/>
        </authorList>
    </citation>
    <scope>NUCLEOTIDE SEQUENCE [LARGE SCALE GENOMIC DNA]</scope>
    <source>
        <strain evidence="1 2">DSM 45110</strain>
    </source>
</reference>
<sequence length="172" mass="19592">MDQEKVEHLAALLRPLQLKREAIYYDKITEALLQFAHTDNQRTLVQQIPQLWKVASQGRMFMQVFKRDLSGVLLDSTSDVEIADRVLYSDIVHDDDAATMLDHVSSEQQAWALAGTVGHWIALAAHQQYLAHLIRPDLVPELTSWAGDPYTIARRLGIEVYPLPDDQMHPKP</sequence>
<evidence type="ECO:0000313" key="1">
    <source>
        <dbReference type="EMBL" id="MBF4554364.1"/>
    </source>
</evidence>
<evidence type="ECO:0000313" key="2">
    <source>
        <dbReference type="Proteomes" id="UP000635902"/>
    </source>
</evidence>
<proteinExistence type="predicted"/>
<name>A0ABR9ZN44_9CORY</name>
<dbReference type="EMBL" id="JADKMY010000004">
    <property type="protein sequence ID" value="MBF4554364.1"/>
    <property type="molecule type" value="Genomic_DNA"/>
</dbReference>